<feature type="region of interest" description="Disordered" evidence="1">
    <location>
        <begin position="650"/>
        <end position="699"/>
    </location>
</feature>
<dbReference type="EMBL" id="FQNC01000046">
    <property type="protein sequence ID" value="SGY68097.1"/>
    <property type="molecule type" value="Genomic_DNA"/>
</dbReference>
<feature type="compositionally biased region" description="Basic and acidic residues" evidence="1">
    <location>
        <begin position="782"/>
        <end position="796"/>
    </location>
</feature>
<evidence type="ECO:0000313" key="3">
    <source>
        <dbReference type="EMBL" id="SGY68097.1"/>
    </source>
</evidence>
<gene>
    <name evidence="3" type="primary">BQ5605_C004g02849</name>
    <name evidence="3" type="ORF">BQ5605_C004G02849</name>
</gene>
<keyword evidence="2" id="KW-0812">Transmembrane</keyword>
<reference evidence="3 4" key="1">
    <citation type="submission" date="2016-11" db="EMBL/GenBank/DDBJ databases">
        <authorList>
            <person name="Jaros S."/>
            <person name="Januszkiewicz K."/>
            <person name="Wedrychowicz H."/>
        </authorList>
    </citation>
    <scope>NUCLEOTIDE SEQUENCE [LARGE SCALE GENOMIC DNA]</scope>
</reference>
<feature type="transmembrane region" description="Helical" evidence="2">
    <location>
        <begin position="272"/>
        <end position="292"/>
    </location>
</feature>
<evidence type="ECO:0000256" key="1">
    <source>
        <dbReference type="SAM" id="MobiDB-lite"/>
    </source>
</evidence>
<protein>
    <submittedName>
        <fullName evidence="3">BQ5605_C004g02849 protein</fullName>
    </submittedName>
</protein>
<feature type="compositionally biased region" description="Low complexity" evidence="1">
    <location>
        <begin position="671"/>
        <end position="689"/>
    </location>
</feature>
<feature type="region of interest" description="Disordered" evidence="1">
    <location>
        <begin position="449"/>
        <end position="471"/>
    </location>
</feature>
<evidence type="ECO:0000256" key="2">
    <source>
        <dbReference type="SAM" id="Phobius"/>
    </source>
</evidence>
<organism evidence="3 4">
    <name type="scientific">Microbotryum silenes-dioicae</name>
    <dbReference type="NCBI Taxonomy" id="796604"/>
    <lineage>
        <taxon>Eukaryota</taxon>
        <taxon>Fungi</taxon>
        <taxon>Dikarya</taxon>
        <taxon>Basidiomycota</taxon>
        <taxon>Pucciniomycotina</taxon>
        <taxon>Microbotryomycetes</taxon>
        <taxon>Microbotryales</taxon>
        <taxon>Microbotryaceae</taxon>
        <taxon>Microbotryum</taxon>
    </lineage>
</organism>
<keyword evidence="2" id="KW-0472">Membrane</keyword>
<evidence type="ECO:0000313" key="4">
    <source>
        <dbReference type="Proteomes" id="UP000249464"/>
    </source>
</evidence>
<feature type="region of interest" description="Disordered" evidence="1">
    <location>
        <begin position="763"/>
        <end position="842"/>
    </location>
</feature>
<keyword evidence="2" id="KW-1133">Transmembrane helix</keyword>
<dbReference type="AlphaFoldDB" id="A0A2X0MC99"/>
<accession>A0A2X0MC99</accession>
<keyword evidence="4" id="KW-1185">Reference proteome</keyword>
<dbReference type="STRING" id="796604.A0A2X0MC99"/>
<dbReference type="Proteomes" id="UP000249464">
    <property type="component" value="Unassembled WGS sequence"/>
</dbReference>
<feature type="region of interest" description="Disordered" evidence="1">
    <location>
        <begin position="567"/>
        <end position="615"/>
    </location>
</feature>
<feature type="transmembrane region" description="Helical" evidence="2">
    <location>
        <begin position="332"/>
        <end position="353"/>
    </location>
</feature>
<name>A0A2X0MC99_9BASI</name>
<feature type="compositionally biased region" description="Polar residues" evidence="1">
    <location>
        <begin position="449"/>
        <end position="458"/>
    </location>
</feature>
<feature type="transmembrane region" description="Helical" evidence="2">
    <location>
        <begin position="162"/>
        <end position="183"/>
    </location>
</feature>
<proteinExistence type="predicted"/>
<feature type="transmembrane region" description="Helical" evidence="2">
    <location>
        <begin position="81"/>
        <end position="100"/>
    </location>
</feature>
<feature type="compositionally biased region" description="Basic and acidic residues" evidence="1">
    <location>
        <begin position="832"/>
        <end position="842"/>
    </location>
</feature>
<sequence length="858" mass="93938">MWKRTSGLVTNELEASASTLQESTDNNGELIVSEACATYLVSVLTAAWLENEQGLDELTLSPPSFQNEPIEWIARFKISSMTLTIFQIWMLVILGVAWYHASSSHLGAVALSQTLVSCFAIAQAAFTYEHYTSFASGILLGPCSLGQPLIPDFWSLMVKSQIAVAVLQLFGSVAIAVFAVNFANVRLRWPSFRECNLSSLRSWTFMQPHGHSGASNEPSQHARLLVSSFELLSTSSIFFVIAFQAVWLRETIHRPSPAFDFAPNWLGVPEQIGVGVLMVLGTYVMTMGQVGLRFRFRSVMVLSLLGNVAVLVHTSCLLSQSTFRVVQASSSFLSFLLVISTALVLLTFVLGTATTFSRPVWSSIGTDGSEGEFTSVHAEFQKPVLTPTLTRTPLSWPVTQSDSSYDDGDAKFSDLHHSTAAPNDLSSTEIVDYRRPKPGQAHVQSHIFNRPPSTSYASNHPRHSRLSSTSTINTTGKWKESIFGQQRSRSMSLELATSRIIPLRSLGSQTLVHIEAPATQSLRSERMTSASERGTILAMANEDLIDEDKDETDLFRQVAPRRLRNPSKASIDVPMPAISDEDTLGVGGDDPFRPVTPRRLRQPSVPLDAEDAEDAEDADAIVAGEVAVRSSARGVDPFKWTTAEPFATTTASKDEFSTHSKITPESGLILSPTQATPSSPSPTRSVRAPKGPPTSSAVPIPNLKFPLSHLSLSDFLFQTPLNAPTPIPVPVPILKITDAQDCRGHGSEHDVPLRPLPQAQIYDRSKTHRVRSAVQQGGQVKSSDERPFTQPSKEHSTMGYKPLQDASIQLHQEDRANSKSSATPTPLGPEPTGRRESVLDRPHPLVYERWTVNWPALE</sequence>
<feature type="transmembrane region" description="Helical" evidence="2">
    <location>
        <begin position="224"/>
        <end position="247"/>
    </location>
</feature>